<keyword evidence="3" id="KW-1185">Reference proteome</keyword>
<name>A0AAF3FHB5_9BILA</name>
<dbReference type="PROSITE" id="PS51421">
    <property type="entry name" value="RAS"/>
    <property type="match status" value="1"/>
</dbReference>
<dbReference type="CDD" id="cd00154">
    <property type="entry name" value="Rab"/>
    <property type="match status" value="1"/>
</dbReference>
<dbReference type="Pfam" id="PF00071">
    <property type="entry name" value="Ras"/>
    <property type="match status" value="1"/>
</dbReference>
<dbReference type="PROSITE" id="PS51419">
    <property type="entry name" value="RAB"/>
    <property type="match status" value="1"/>
</dbReference>
<dbReference type="WBParaSite" id="MBELARI_LOCUS5258">
    <property type="protein sequence ID" value="MBELARI_LOCUS5258"/>
    <property type="gene ID" value="MBELARI_LOCUS5258"/>
</dbReference>
<dbReference type="PANTHER" id="PTHR47978">
    <property type="match status" value="1"/>
</dbReference>
<dbReference type="InterPro" id="IPR027417">
    <property type="entry name" value="P-loop_NTPase"/>
</dbReference>
<dbReference type="Gene3D" id="3.40.50.300">
    <property type="entry name" value="P-loop containing nucleotide triphosphate hydrolases"/>
    <property type="match status" value="1"/>
</dbReference>
<reference evidence="4" key="1">
    <citation type="submission" date="2024-02" db="UniProtKB">
        <authorList>
            <consortium name="WormBaseParasite"/>
        </authorList>
    </citation>
    <scope>IDENTIFICATION</scope>
</reference>
<protein>
    <submittedName>
        <fullName evidence="4">Uncharacterized protein</fullName>
    </submittedName>
</protein>
<dbReference type="InterPro" id="IPR005225">
    <property type="entry name" value="Small_GTP-bd"/>
</dbReference>
<sequence>MPPESSFITNHRGSMVVGLMKASSPISSPITMASHFDHSHHLQQSPQQQYAVTKCKEALRDHEEDVSALAYRGEKHKVVVLGSSGVGKTSLIYRHKFGEINVPFNATIGASFVTCDMDVKGEQSQLQIWDTAGQERFRSMVPMYMRNAAAAILVYDITNRASFEDIDRWYLELSRICGQAEPIIVLVGNKSDLDAKRQVMYGEGVTKALKMGARFYEASMYQENAIEQLLNDLVVDIRCTDDGEMSRAETVILGDDEEMKVDERRRLFGCCSI</sequence>
<dbReference type="SMART" id="SM00175">
    <property type="entry name" value="RAB"/>
    <property type="match status" value="1"/>
</dbReference>
<dbReference type="SMART" id="SM00174">
    <property type="entry name" value="RHO"/>
    <property type="match status" value="1"/>
</dbReference>
<dbReference type="InterPro" id="IPR001806">
    <property type="entry name" value="Small_GTPase"/>
</dbReference>
<proteinExistence type="inferred from homology"/>
<dbReference type="GO" id="GO:0005525">
    <property type="term" value="F:GTP binding"/>
    <property type="evidence" value="ECO:0007669"/>
    <property type="project" value="InterPro"/>
</dbReference>
<organism evidence="3 4">
    <name type="scientific">Mesorhabditis belari</name>
    <dbReference type="NCBI Taxonomy" id="2138241"/>
    <lineage>
        <taxon>Eukaryota</taxon>
        <taxon>Metazoa</taxon>
        <taxon>Ecdysozoa</taxon>
        <taxon>Nematoda</taxon>
        <taxon>Chromadorea</taxon>
        <taxon>Rhabditida</taxon>
        <taxon>Rhabditina</taxon>
        <taxon>Rhabditomorpha</taxon>
        <taxon>Rhabditoidea</taxon>
        <taxon>Rhabditidae</taxon>
        <taxon>Mesorhabditinae</taxon>
        <taxon>Mesorhabditis</taxon>
    </lineage>
</organism>
<evidence type="ECO:0000256" key="2">
    <source>
        <dbReference type="ARBA" id="ARBA00022741"/>
    </source>
</evidence>
<accession>A0AAF3FHB5</accession>
<evidence type="ECO:0000313" key="4">
    <source>
        <dbReference type="WBParaSite" id="MBELARI_LOCUS5258"/>
    </source>
</evidence>
<dbReference type="SMART" id="SM00173">
    <property type="entry name" value="RAS"/>
    <property type="match status" value="1"/>
</dbReference>
<comment type="similarity">
    <text evidence="1">Belongs to the small GTPase superfamily. Rab family.</text>
</comment>
<dbReference type="FunFam" id="3.40.50.300:FF:001462">
    <property type="entry name" value="Small GTP-binding protein, putative"/>
    <property type="match status" value="1"/>
</dbReference>
<keyword evidence="2" id="KW-0547">Nucleotide-binding</keyword>
<dbReference type="AlphaFoldDB" id="A0AAF3FHB5"/>
<evidence type="ECO:0000313" key="3">
    <source>
        <dbReference type="Proteomes" id="UP000887575"/>
    </source>
</evidence>
<dbReference type="SMART" id="SM00176">
    <property type="entry name" value="RAN"/>
    <property type="match status" value="1"/>
</dbReference>
<evidence type="ECO:0000256" key="1">
    <source>
        <dbReference type="ARBA" id="ARBA00006270"/>
    </source>
</evidence>
<dbReference type="Proteomes" id="UP000887575">
    <property type="component" value="Unassembled WGS sequence"/>
</dbReference>
<dbReference type="GO" id="GO:0003924">
    <property type="term" value="F:GTPase activity"/>
    <property type="evidence" value="ECO:0007669"/>
    <property type="project" value="InterPro"/>
</dbReference>
<dbReference type="PRINTS" id="PR00449">
    <property type="entry name" value="RASTRNSFRMNG"/>
</dbReference>
<dbReference type="NCBIfam" id="TIGR00231">
    <property type="entry name" value="small_GTP"/>
    <property type="match status" value="1"/>
</dbReference>
<dbReference type="SUPFAM" id="SSF52540">
    <property type="entry name" value="P-loop containing nucleoside triphosphate hydrolases"/>
    <property type="match status" value="1"/>
</dbReference>